<feature type="domain" description="AP-5 complex subunit beta-1 beta-barrel" evidence="7">
    <location>
        <begin position="691"/>
        <end position="760"/>
    </location>
</feature>
<dbReference type="GO" id="GO:0016197">
    <property type="term" value="P:endosomal transport"/>
    <property type="evidence" value="ECO:0007669"/>
    <property type="project" value="InterPro"/>
</dbReference>
<dbReference type="OrthoDB" id="646197at2759"/>
<comment type="caution">
    <text evidence="9">The sequence shown here is derived from an EMBL/GenBank/DDBJ whole genome shotgun (WGS) entry which is preliminary data.</text>
</comment>
<dbReference type="GO" id="GO:0005765">
    <property type="term" value="C:lysosomal membrane"/>
    <property type="evidence" value="ECO:0007669"/>
    <property type="project" value="TreeGrafter"/>
</dbReference>
<dbReference type="GO" id="GO:0030119">
    <property type="term" value="C:AP-type membrane coat adaptor complex"/>
    <property type="evidence" value="ECO:0007669"/>
    <property type="project" value="TreeGrafter"/>
</dbReference>
<dbReference type="EMBL" id="JACASF010000013">
    <property type="protein sequence ID" value="KAF6436868.1"/>
    <property type="molecule type" value="Genomic_DNA"/>
</dbReference>
<dbReference type="AlphaFoldDB" id="A0A7J8EMZ3"/>
<dbReference type="PANTHER" id="PTHR34033">
    <property type="entry name" value="AP-5 COMPLEX SUBUNIT BETA-1"/>
    <property type="match status" value="1"/>
</dbReference>
<dbReference type="PANTHER" id="PTHR34033:SF1">
    <property type="entry name" value="AP-5 COMPLEX SUBUNIT BETA-1"/>
    <property type="match status" value="1"/>
</dbReference>
<evidence type="ECO:0000256" key="1">
    <source>
        <dbReference type="ARBA" id="ARBA00018167"/>
    </source>
</evidence>
<organism evidence="9 10">
    <name type="scientific">Molossus molossus</name>
    <name type="common">Pallas' mastiff bat</name>
    <name type="synonym">Vespertilio molossus</name>
    <dbReference type="NCBI Taxonomy" id="27622"/>
    <lineage>
        <taxon>Eukaryota</taxon>
        <taxon>Metazoa</taxon>
        <taxon>Chordata</taxon>
        <taxon>Craniata</taxon>
        <taxon>Vertebrata</taxon>
        <taxon>Euteleostomi</taxon>
        <taxon>Mammalia</taxon>
        <taxon>Eutheria</taxon>
        <taxon>Laurasiatheria</taxon>
        <taxon>Chiroptera</taxon>
        <taxon>Yangochiroptera</taxon>
        <taxon>Molossidae</taxon>
        <taxon>Molossus</taxon>
    </lineage>
</organism>
<protein>
    <recommendedName>
        <fullName evidence="1">AP-5 complex subunit beta-1</fullName>
    </recommendedName>
    <alternativeName>
        <fullName evidence="4">Adaptor-related protein complex 5 beta subunit</fullName>
    </alternativeName>
</protein>
<keyword evidence="2" id="KW-0813">Transport</keyword>
<feature type="domain" description="AP-5 complex subunit beta-1 N-terminal" evidence="5">
    <location>
        <begin position="36"/>
        <end position="104"/>
    </location>
</feature>
<dbReference type="Proteomes" id="UP000550707">
    <property type="component" value="Unassembled WGS sequence"/>
</dbReference>
<evidence type="ECO:0000259" key="5">
    <source>
        <dbReference type="Pfam" id="PF21587"/>
    </source>
</evidence>
<keyword evidence="10" id="KW-1185">Reference proteome</keyword>
<feature type="domain" description="AP5B1 middle" evidence="6">
    <location>
        <begin position="263"/>
        <end position="628"/>
    </location>
</feature>
<evidence type="ECO:0000256" key="4">
    <source>
        <dbReference type="ARBA" id="ARBA00032431"/>
    </source>
</evidence>
<name>A0A7J8EMZ3_MOLMO</name>
<dbReference type="InterPro" id="IPR048981">
    <property type="entry name" value="AP5B1_C"/>
</dbReference>
<evidence type="ECO:0000256" key="3">
    <source>
        <dbReference type="ARBA" id="ARBA00022927"/>
    </source>
</evidence>
<keyword evidence="3" id="KW-0653">Protein transport</keyword>
<dbReference type="FunCoup" id="A0A7J8EMZ3">
    <property type="interactions" value="598"/>
</dbReference>
<evidence type="ECO:0000259" key="6">
    <source>
        <dbReference type="Pfam" id="PF21588"/>
    </source>
</evidence>
<sequence>MGVLSRETWTQRLGAFRASPSTFMAASEGEDLGRHLLSDLRSEKLSELTKVSLLALSLEYPTQLWPDAPTAEAAATSLLDTLVLLPPRPSALRRPLLLAATTALVAGGALGPTSTASHRLLPLLLGLASGGDLGRGFGPSSEQRPLRATACECLRELESCKPGLLGGCLGLLRGLLGQEGPVAPVQPLSLLLALALRNTLVIQARARASLQGLLTVRAFPTEGDPWNWTLAQEGDAHLQPQAPSWSAAEEECDLSALEPSPEEARELRATVAQLLDTSYLLTPVAQAQLLWLLGWALRGLRGQPPVLFKPQLVRLLGTAQLTLLHAVLALKMAFGEALFTAQDEALLLRRLTLAAQHPALPLPAHLFYLHCLLSFPENCPLGPTGEESAPLLLEPQLCRGLLPSLLHDPMALLARLHLLCLLCAEDEEKEENGQGHSPRHYLEELLAGLRQRAALNGSPRTLATLCFQASYLVAHCLAGQPALLTSLTHGLAHLYRSRPALAPHFVDLLDRVGPELGEPLRVVLQQEVVSRPSEDEALRWHLQMLAKVADRDTQRATLSFLQAAAAHCTDWGLQQALLQVCRALLRAGVGEGLADLLQTLAKQLDDPDGRDHARLYYILLGHLSGPKLGVALSPSFAAPALASSLVTENQDFATVLMVQEAPAPIRLSVGPQRVEGPVPVLQLQVEVLEPVYSLELRFRVEGQLYEPLGSVHVPCLCPGRPARPLLLPLQPRRPAPTQLDIRALYTKSTGLTCYARLPPLPVKFADLFQPFPQPPEGARLGFFEELWDSCLPKGTESRLWCPLGPQGLEALVSRHLEPFVVVAQPPISYHIAIRLPPDSKLLLRLEAAQADGVPVILRTDDWAVLPLVGNYLRGLSTAV</sequence>
<proteinExistence type="predicted"/>
<reference evidence="9 10" key="1">
    <citation type="journal article" date="2020" name="Nature">
        <title>Six reference-quality genomes reveal evolution of bat adaptations.</title>
        <authorList>
            <person name="Jebb D."/>
            <person name="Huang Z."/>
            <person name="Pippel M."/>
            <person name="Hughes G.M."/>
            <person name="Lavrichenko K."/>
            <person name="Devanna P."/>
            <person name="Winkler S."/>
            <person name="Jermiin L.S."/>
            <person name="Skirmuntt E.C."/>
            <person name="Katzourakis A."/>
            <person name="Burkitt-Gray L."/>
            <person name="Ray D.A."/>
            <person name="Sullivan K.A.M."/>
            <person name="Roscito J.G."/>
            <person name="Kirilenko B.M."/>
            <person name="Davalos L.M."/>
            <person name="Corthals A.P."/>
            <person name="Power M.L."/>
            <person name="Jones G."/>
            <person name="Ransome R.D."/>
            <person name="Dechmann D.K.N."/>
            <person name="Locatelli A.G."/>
            <person name="Puechmaille S.J."/>
            <person name="Fedrigo O."/>
            <person name="Jarvis E.D."/>
            <person name="Hiller M."/>
            <person name="Vernes S.C."/>
            <person name="Myers E.W."/>
            <person name="Teeling E.C."/>
        </authorList>
    </citation>
    <scope>NUCLEOTIDE SEQUENCE [LARGE SCALE GENOMIC DNA]</scope>
    <source>
        <strain evidence="9">MMolMol1</strain>
        <tissue evidence="9">Muscle</tissue>
    </source>
</reference>
<gene>
    <name evidence="9" type="ORF">HJG59_000813</name>
</gene>
<evidence type="ECO:0000259" key="7">
    <source>
        <dbReference type="Pfam" id="PF21589"/>
    </source>
</evidence>
<dbReference type="InParanoid" id="A0A7J8EMZ3"/>
<dbReference type="InterPro" id="IPR048979">
    <property type="entry name" value="AP5B1_middle"/>
</dbReference>
<evidence type="ECO:0000256" key="2">
    <source>
        <dbReference type="ARBA" id="ARBA00022448"/>
    </source>
</evidence>
<dbReference type="Pfam" id="PF21587">
    <property type="entry name" value="AP5B1_N"/>
    <property type="match status" value="1"/>
</dbReference>
<dbReference type="Pfam" id="PF21590">
    <property type="entry name" value="AP5B1_C"/>
    <property type="match status" value="1"/>
</dbReference>
<dbReference type="InterPro" id="IPR048980">
    <property type="entry name" value="AP5B1_barrel"/>
</dbReference>
<dbReference type="InterPro" id="IPR038741">
    <property type="entry name" value="AP5B1"/>
</dbReference>
<dbReference type="GO" id="GO:0015031">
    <property type="term" value="P:protein transport"/>
    <property type="evidence" value="ECO:0007669"/>
    <property type="project" value="UniProtKB-KW"/>
</dbReference>
<feature type="domain" description="AP5B1 C-terminal" evidence="8">
    <location>
        <begin position="782"/>
        <end position="874"/>
    </location>
</feature>
<evidence type="ECO:0000313" key="10">
    <source>
        <dbReference type="Proteomes" id="UP000550707"/>
    </source>
</evidence>
<dbReference type="Pfam" id="PF21588">
    <property type="entry name" value="AP5B1_middle"/>
    <property type="match status" value="1"/>
</dbReference>
<dbReference type="Pfam" id="PF21589">
    <property type="entry name" value="AP5B1_barrel"/>
    <property type="match status" value="1"/>
</dbReference>
<dbReference type="InterPro" id="IPR048978">
    <property type="entry name" value="AP5B1_N"/>
</dbReference>
<evidence type="ECO:0000259" key="8">
    <source>
        <dbReference type="Pfam" id="PF21590"/>
    </source>
</evidence>
<evidence type="ECO:0000313" key="9">
    <source>
        <dbReference type="EMBL" id="KAF6436868.1"/>
    </source>
</evidence>
<accession>A0A7J8EMZ3</accession>